<sequence>MLSLHTPDTIVEVLLYAIARKLLLIPKEGAMTELLLGVIAIAGLFMIRKYLINKNISSEIKD</sequence>
<evidence type="ECO:0000313" key="3">
    <source>
        <dbReference type="Proteomes" id="UP001256646"/>
    </source>
</evidence>
<name>A0ABU1EHR0_9CLOT</name>
<protein>
    <submittedName>
        <fullName evidence="2">Uncharacterized protein</fullName>
    </submittedName>
</protein>
<proteinExistence type="predicted"/>
<evidence type="ECO:0000256" key="1">
    <source>
        <dbReference type="SAM" id="Phobius"/>
    </source>
</evidence>
<gene>
    <name evidence="2" type="ORF">RGC78_10110</name>
</gene>
<accession>A0ABU1EHR0</accession>
<keyword evidence="1" id="KW-1133">Transmembrane helix</keyword>
<dbReference type="Proteomes" id="UP001256646">
    <property type="component" value="Unassembled WGS sequence"/>
</dbReference>
<reference evidence="2 3" key="1">
    <citation type="submission" date="2023-09" db="EMBL/GenBank/DDBJ databases">
        <authorList>
            <person name="Zhai L."/>
        </authorList>
    </citation>
    <scope>NUCLEOTIDE SEQUENCE [LARGE SCALE GENOMIC DNA]</scope>
    <source>
        <strain evidence="2 3">5 N-1</strain>
    </source>
</reference>
<keyword evidence="1" id="KW-0812">Transmembrane</keyword>
<dbReference type="RefSeq" id="WP_309556564.1">
    <property type="nucleotide sequence ID" value="NZ_JAVJAN010000024.1"/>
</dbReference>
<dbReference type="EMBL" id="JAVJAN010000024">
    <property type="protein sequence ID" value="MDR5587819.1"/>
    <property type="molecule type" value="Genomic_DNA"/>
</dbReference>
<comment type="caution">
    <text evidence="2">The sequence shown here is derived from an EMBL/GenBank/DDBJ whole genome shotgun (WGS) entry which is preliminary data.</text>
</comment>
<organism evidence="2 3">
    <name type="scientific">Clostridium aquiflavi</name>
    <dbReference type="NCBI Taxonomy" id="3073603"/>
    <lineage>
        <taxon>Bacteria</taxon>
        <taxon>Bacillati</taxon>
        <taxon>Bacillota</taxon>
        <taxon>Clostridia</taxon>
        <taxon>Eubacteriales</taxon>
        <taxon>Clostridiaceae</taxon>
        <taxon>Clostridium</taxon>
    </lineage>
</organism>
<keyword evidence="1" id="KW-0472">Membrane</keyword>
<feature type="transmembrane region" description="Helical" evidence="1">
    <location>
        <begin position="30"/>
        <end position="47"/>
    </location>
</feature>
<evidence type="ECO:0000313" key="2">
    <source>
        <dbReference type="EMBL" id="MDR5587819.1"/>
    </source>
</evidence>
<keyword evidence="3" id="KW-1185">Reference proteome</keyword>